<gene>
    <name evidence="1" type="ORF">THIOM_005581</name>
</gene>
<proteinExistence type="predicted"/>
<name>A0A176RST7_9GAMM</name>
<sequence>MYFGRTEIQVEAKDIKSGKVEKTSLRFSSTYSPELIGE</sequence>
<dbReference type="Proteomes" id="UP000076962">
    <property type="component" value="Unassembled WGS sequence"/>
</dbReference>
<protein>
    <submittedName>
        <fullName evidence="1">Uncharacterized protein</fullName>
    </submittedName>
</protein>
<dbReference type="AlphaFoldDB" id="A0A176RST7"/>
<accession>A0A176RST7</accession>
<evidence type="ECO:0000313" key="2">
    <source>
        <dbReference type="Proteomes" id="UP000076962"/>
    </source>
</evidence>
<evidence type="ECO:0000313" key="1">
    <source>
        <dbReference type="EMBL" id="OAD18813.1"/>
    </source>
</evidence>
<reference evidence="1 2" key="1">
    <citation type="submission" date="2016-05" db="EMBL/GenBank/DDBJ databases">
        <title>Single-cell genome of chain-forming Candidatus Thiomargarita nelsonii and comparison to other large sulfur-oxidizing bacteria.</title>
        <authorList>
            <person name="Winkel M."/>
            <person name="Salman V."/>
            <person name="Woyke T."/>
            <person name="Schulz-Vogt H."/>
            <person name="Richter M."/>
            <person name="Flood B."/>
            <person name="Bailey J."/>
            <person name="Amann R."/>
            <person name="Mussmann M."/>
        </authorList>
    </citation>
    <scope>NUCLEOTIDE SEQUENCE [LARGE SCALE GENOMIC DNA]</scope>
    <source>
        <strain evidence="1 2">THI036</strain>
    </source>
</reference>
<organism evidence="1 2">
    <name type="scientific">Candidatus Thiomargarita nelsonii</name>
    <dbReference type="NCBI Taxonomy" id="1003181"/>
    <lineage>
        <taxon>Bacteria</taxon>
        <taxon>Pseudomonadati</taxon>
        <taxon>Pseudomonadota</taxon>
        <taxon>Gammaproteobacteria</taxon>
        <taxon>Thiotrichales</taxon>
        <taxon>Thiotrichaceae</taxon>
        <taxon>Thiomargarita</taxon>
    </lineage>
</organism>
<keyword evidence="2" id="KW-1185">Reference proteome</keyword>
<comment type="caution">
    <text evidence="1">The sequence shown here is derived from an EMBL/GenBank/DDBJ whole genome shotgun (WGS) entry which is preliminary data.</text>
</comment>
<dbReference type="EMBL" id="LUTY01003075">
    <property type="protein sequence ID" value="OAD18813.1"/>
    <property type="molecule type" value="Genomic_DNA"/>
</dbReference>